<dbReference type="PANTHER" id="PTHR10961:SF45">
    <property type="entry name" value="FAD DEPENDENT OXIDOREDUCTASE DOMAIN-CONTAINING PROTEIN-RELATED"/>
    <property type="match status" value="1"/>
</dbReference>
<dbReference type="GO" id="GO:0004657">
    <property type="term" value="F:proline dehydrogenase activity"/>
    <property type="evidence" value="ECO:0007669"/>
    <property type="project" value="TreeGrafter"/>
</dbReference>
<evidence type="ECO:0000256" key="1">
    <source>
        <dbReference type="ARBA" id="ARBA00001974"/>
    </source>
</evidence>
<name>A0A9P8WFJ5_9HYPO</name>
<comment type="caution">
    <text evidence="7">The sequence shown here is derived from an EMBL/GenBank/DDBJ whole genome shotgun (WGS) entry which is preliminary data.</text>
</comment>
<comment type="cofactor">
    <cofactor evidence="1">
        <name>FAD</name>
        <dbReference type="ChEBI" id="CHEBI:57692"/>
    </cofactor>
</comment>
<dbReference type="Gene3D" id="3.30.9.10">
    <property type="entry name" value="D-Amino Acid Oxidase, subunit A, domain 2"/>
    <property type="match status" value="1"/>
</dbReference>
<dbReference type="OrthoDB" id="2219495at2759"/>
<accession>A0A9P8WFJ5</accession>
<dbReference type="SUPFAM" id="SSF54373">
    <property type="entry name" value="FAD-linked reductases, C-terminal domain"/>
    <property type="match status" value="1"/>
</dbReference>
<evidence type="ECO:0000256" key="5">
    <source>
        <dbReference type="ARBA" id="ARBA00023002"/>
    </source>
</evidence>
<keyword evidence="5" id="KW-0560">Oxidoreductase</keyword>
<dbReference type="PANTHER" id="PTHR10961">
    <property type="entry name" value="PEROXISOMAL SARCOSINE OXIDASE"/>
    <property type="match status" value="1"/>
</dbReference>
<keyword evidence="4" id="KW-0274">FAD</keyword>
<proteinExistence type="inferred from homology"/>
<keyword evidence="8" id="KW-1185">Reference proteome</keyword>
<keyword evidence="3" id="KW-0285">Flavoprotein</keyword>
<protein>
    <submittedName>
        <fullName evidence="7">Fructosyl amino acid oxidase</fullName>
    </submittedName>
</protein>
<dbReference type="GO" id="GO:0008115">
    <property type="term" value="F:sarcosine oxidase activity"/>
    <property type="evidence" value="ECO:0007669"/>
    <property type="project" value="TreeGrafter"/>
</dbReference>
<comment type="similarity">
    <text evidence="2">Belongs to the MSOX/MTOX family.</text>
</comment>
<gene>
    <name evidence="7" type="ORF">B0T10DRAFT_394359</name>
</gene>
<evidence type="ECO:0000313" key="7">
    <source>
        <dbReference type="EMBL" id="KAH6898062.1"/>
    </source>
</evidence>
<dbReference type="GO" id="GO:0050660">
    <property type="term" value="F:flavin adenine dinucleotide binding"/>
    <property type="evidence" value="ECO:0007669"/>
    <property type="project" value="InterPro"/>
</dbReference>
<evidence type="ECO:0000256" key="3">
    <source>
        <dbReference type="ARBA" id="ARBA00022630"/>
    </source>
</evidence>
<dbReference type="EMBL" id="JAGPYM010000002">
    <property type="protein sequence ID" value="KAH6898062.1"/>
    <property type="molecule type" value="Genomic_DNA"/>
</dbReference>
<dbReference type="Pfam" id="PF01266">
    <property type="entry name" value="DAO"/>
    <property type="match status" value="1"/>
</dbReference>
<sequence length="445" mass="47685">MTTYHLPSKNEPIIIVGAGVFGLGLAYELAAVRGYTNITVLDRHLPPVVDGSSVDVSRIIRTEYADPVYATLAAEAILGWRGPKYSPFYYESGYVMLAEDEDNHYFAGCKNQREAGKREGRGEPVQEFTAAEADVAVKKLYPGVQAKLAGLVAMHNRVGGWANAAGAVHSLAQSCGIAGVSFVTGRRGTVVRLKRDGSQVSGVCVASGEELPAAQVVLATGAWTNGLVEGVDHTTIASGQPVGFVQLTAAEAATLQPSPVLINMSTGVFGFPPTPETHLLKIARNGHGYATSCQTTADENGRHRVISSPNRDGNNASSGFLPQDADEALREGLRRFFPAFADRPWSSKRLCWYMDTPKGDFIVDHHPQIKGLFIATGGSGHGFKFLPILGKYVADCFESKAPLALRQKWQLQPSTGAEETVNMVVDGSRAGPPLRVLTAYEQSKL</sequence>
<dbReference type="SUPFAM" id="SSF51905">
    <property type="entry name" value="FAD/NAD(P)-binding domain"/>
    <property type="match status" value="1"/>
</dbReference>
<dbReference type="InterPro" id="IPR036188">
    <property type="entry name" value="FAD/NAD-bd_sf"/>
</dbReference>
<organism evidence="7 8">
    <name type="scientific">Thelonectria olida</name>
    <dbReference type="NCBI Taxonomy" id="1576542"/>
    <lineage>
        <taxon>Eukaryota</taxon>
        <taxon>Fungi</taxon>
        <taxon>Dikarya</taxon>
        <taxon>Ascomycota</taxon>
        <taxon>Pezizomycotina</taxon>
        <taxon>Sordariomycetes</taxon>
        <taxon>Hypocreomycetidae</taxon>
        <taxon>Hypocreales</taxon>
        <taxon>Nectriaceae</taxon>
        <taxon>Thelonectria</taxon>
    </lineage>
</organism>
<dbReference type="GO" id="GO:0050031">
    <property type="term" value="F:L-pipecolate oxidase activity"/>
    <property type="evidence" value="ECO:0007669"/>
    <property type="project" value="TreeGrafter"/>
</dbReference>
<evidence type="ECO:0000313" key="8">
    <source>
        <dbReference type="Proteomes" id="UP000777438"/>
    </source>
</evidence>
<dbReference type="InterPro" id="IPR006076">
    <property type="entry name" value="FAD-dep_OxRdtase"/>
</dbReference>
<dbReference type="InterPro" id="IPR045170">
    <property type="entry name" value="MTOX"/>
</dbReference>
<feature type="domain" description="FAD dependent oxidoreductase" evidence="6">
    <location>
        <begin position="13"/>
        <end position="395"/>
    </location>
</feature>
<dbReference type="AlphaFoldDB" id="A0A9P8WFJ5"/>
<reference evidence="7 8" key="1">
    <citation type="journal article" date="2021" name="Nat. Commun.">
        <title>Genetic determinants of endophytism in the Arabidopsis root mycobiome.</title>
        <authorList>
            <person name="Mesny F."/>
            <person name="Miyauchi S."/>
            <person name="Thiergart T."/>
            <person name="Pickel B."/>
            <person name="Atanasova L."/>
            <person name="Karlsson M."/>
            <person name="Huettel B."/>
            <person name="Barry K.W."/>
            <person name="Haridas S."/>
            <person name="Chen C."/>
            <person name="Bauer D."/>
            <person name="Andreopoulos W."/>
            <person name="Pangilinan J."/>
            <person name="LaButti K."/>
            <person name="Riley R."/>
            <person name="Lipzen A."/>
            <person name="Clum A."/>
            <person name="Drula E."/>
            <person name="Henrissat B."/>
            <person name="Kohler A."/>
            <person name="Grigoriev I.V."/>
            <person name="Martin F.M."/>
            <person name="Hacquard S."/>
        </authorList>
    </citation>
    <scope>NUCLEOTIDE SEQUENCE [LARGE SCALE GENOMIC DNA]</scope>
    <source>
        <strain evidence="7 8">MPI-CAGE-CH-0241</strain>
    </source>
</reference>
<dbReference type="Proteomes" id="UP000777438">
    <property type="component" value="Unassembled WGS sequence"/>
</dbReference>
<evidence type="ECO:0000259" key="6">
    <source>
        <dbReference type="Pfam" id="PF01266"/>
    </source>
</evidence>
<evidence type="ECO:0000256" key="2">
    <source>
        <dbReference type="ARBA" id="ARBA00010989"/>
    </source>
</evidence>
<dbReference type="Gene3D" id="3.50.50.60">
    <property type="entry name" value="FAD/NAD(P)-binding domain"/>
    <property type="match status" value="1"/>
</dbReference>
<evidence type="ECO:0000256" key="4">
    <source>
        <dbReference type="ARBA" id="ARBA00022827"/>
    </source>
</evidence>